<keyword evidence="2" id="KW-0285">Flavoprotein</keyword>
<evidence type="ECO:0000256" key="3">
    <source>
        <dbReference type="ARBA" id="ARBA00022827"/>
    </source>
</evidence>
<dbReference type="Proteomes" id="UP000272942">
    <property type="component" value="Unassembled WGS sequence"/>
</dbReference>
<dbReference type="EMBL" id="UZAN01047974">
    <property type="protein sequence ID" value="VDP85976.1"/>
    <property type="molecule type" value="Genomic_DNA"/>
</dbReference>
<evidence type="ECO:0000313" key="8">
    <source>
        <dbReference type="WBParaSite" id="ECPE_0000982501-mRNA-1"/>
    </source>
</evidence>
<protein>
    <submittedName>
        <fullName evidence="8">FAD-binding FR-type domain-containing protein</fullName>
    </submittedName>
</protein>
<dbReference type="PANTHER" id="PTHR19384:SF84">
    <property type="entry name" value="METHIONINE SYNTHASE REDUCTASE"/>
    <property type="match status" value="1"/>
</dbReference>
<dbReference type="Gene3D" id="2.40.30.10">
    <property type="entry name" value="Translation factors"/>
    <property type="match status" value="1"/>
</dbReference>
<dbReference type="InterPro" id="IPR001433">
    <property type="entry name" value="OxRdtase_FAD/NAD-bd"/>
</dbReference>
<feature type="domain" description="FAD-binding FR-type" evidence="5">
    <location>
        <begin position="1"/>
        <end position="269"/>
    </location>
</feature>
<dbReference type="GO" id="GO:0050667">
    <property type="term" value="P:homocysteine metabolic process"/>
    <property type="evidence" value="ECO:0007669"/>
    <property type="project" value="TreeGrafter"/>
</dbReference>
<dbReference type="Pfam" id="PF00175">
    <property type="entry name" value="NAD_binding_1"/>
    <property type="match status" value="1"/>
</dbReference>
<dbReference type="InterPro" id="IPR003097">
    <property type="entry name" value="CysJ-like_FAD-binding"/>
</dbReference>
<proteinExistence type="predicted"/>
<evidence type="ECO:0000256" key="4">
    <source>
        <dbReference type="ARBA" id="ARBA00023002"/>
    </source>
</evidence>
<dbReference type="Pfam" id="PF00667">
    <property type="entry name" value="FAD_binding_1"/>
    <property type="match status" value="1"/>
</dbReference>
<dbReference type="GO" id="GO:0030586">
    <property type="term" value="F:[methionine synthase] reductase (NADPH) activity"/>
    <property type="evidence" value="ECO:0007669"/>
    <property type="project" value="TreeGrafter"/>
</dbReference>
<dbReference type="InterPro" id="IPR023173">
    <property type="entry name" value="NADPH_Cyt_P450_Rdtase_alpha"/>
</dbReference>
<dbReference type="AlphaFoldDB" id="A0A183AS59"/>
<dbReference type="GO" id="GO:0009086">
    <property type="term" value="P:methionine biosynthetic process"/>
    <property type="evidence" value="ECO:0007669"/>
    <property type="project" value="TreeGrafter"/>
</dbReference>
<dbReference type="SUPFAM" id="SSF63380">
    <property type="entry name" value="Riboflavin synthase domain-like"/>
    <property type="match status" value="1"/>
</dbReference>
<name>A0A183AS59_9TREM</name>
<dbReference type="PROSITE" id="PS51384">
    <property type="entry name" value="FAD_FR"/>
    <property type="match status" value="1"/>
</dbReference>
<dbReference type="Gene3D" id="1.20.990.10">
    <property type="entry name" value="NADPH-cytochrome p450 Reductase, Chain A, domain 3"/>
    <property type="match status" value="1"/>
</dbReference>
<dbReference type="InterPro" id="IPR001709">
    <property type="entry name" value="Flavoprot_Pyr_Nucl_cyt_Rdtase"/>
</dbReference>
<keyword evidence="3" id="KW-0274">FAD</keyword>
<reference evidence="6 7" key="2">
    <citation type="submission" date="2018-11" db="EMBL/GenBank/DDBJ databases">
        <authorList>
            <consortium name="Pathogen Informatics"/>
        </authorList>
    </citation>
    <scope>NUCLEOTIDE SEQUENCE [LARGE SCALE GENOMIC DNA]</scope>
    <source>
        <strain evidence="6 7">Egypt</strain>
    </source>
</reference>
<evidence type="ECO:0000259" key="5">
    <source>
        <dbReference type="PROSITE" id="PS51384"/>
    </source>
</evidence>
<dbReference type="InterPro" id="IPR039261">
    <property type="entry name" value="FNR_nucleotide-bd"/>
</dbReference>
<keyword evidence="7" id="KW-1185">Reference proteome</keyword>
<comment type="cofactor">
    <cofactor evidence="1">
        <name>FAD</name>
        <dbReference type="ChEBI" id="CHEBI:57692"/>
    </cofactor>
</comment>
<dbReference type="GO" id="GO:0005829">
    <property type="term" value="C:cytosol"/>
    <property type="evidence" value="ECO:0007669"/>
    <property type="project" value="TreeGrafter"/>
</dbReference>
<dbReference type="InterPro" id="IPR017938">
    <property type="entry name" value="Riboflavin_synthase-like_b-brl"/>
</dbReference>
<dbReference type="PANTHER" id="PTHR19384">
    <property type="entry name" value="NITRIC OXIDE SYNTHASE-RELATED"/>
    <property type="match status" value="1"/>
</dbReference>
<dbReference type="SUPFAM" id="SSF52343">
    <property type="entry name" value="Ferredoxin reductase-like, C-terminal NADP-linked domain"/>
    <property type="match status" value="1"/>
</dbReference>
<dbReference type="InterPro" id="IPR017927">
    <property type="entry name" value="FAD-bd_FR_type"/>
</dbReference>
<dbReference type="Gene3D" id="3.40.50.80">
    <property type="entry name" value="Nucleotide-binding domain of ferredoxin-NADP reductase (FNR) module"/>
    <property type="match status" value="1"/>
</dbReference>
<dbReference type="GO" id="GO:0050660">
    <property type="term" value="F:flavin adenine dinucleotide binding"/>
    <property type="evidence" value="ECO:0007669"/>
    <property type="project" value="TreeGrafter"/>
</dbReference>
<evidence type="ECO:0000313" key="7">
    <source>
        <dbReference type="Proteomes" id="UP000272942"/>
    </source>
</evidence>
<evidence type="ECO:0000313" key="6">
    <source>
        <dbReference type="EMBL" id="VDP85976.1"/>
    </source>
</evidence>
<gene>
    <name evidence="6" type="ORF">ECPE_LOCUS9794</name>
</gene>
<accession>A0A183AS59</accession>
<evidence type="ECO:0000256" key="2">
    <source>
        <dbReference type="ARBA" id="ARBA00022630"/>
    </source>
</evidence>
<organism evidence="8">
    <name type="scientific">Echinostoma caproni</name>
    <dbReference type="NCBI Taxonomy" id="27848"/>
    <lineage>
        <taxon>Eukaryota</taxon>
        <taxon>Metazoa</taxon>
        <taxon>Spiralia</taxon>
        <taxon>Lophotrochozoa</taxon>
        <taxon>Platyhelminthes</taxon>
        <taxon>Trematoda</taxon>
        <taxon>Digenea</taxon>
        <taxon>Plagiorchiida</taxon>
        <taxon>Echinostomata</taxon>
        <taxon>Echinostomatoidea</taxon>
        <taxon>Echinostomatidae</taxon>
        <taxon>Echinostoma</taxon>
    </lineage>
</organism>
<dbReference type="WBParaSite" id="ECPE_0000982501-mRNA-1">
    <property type="protein sequence ID" value="ECPE_0000982501-mRNA-1"/>
    <property type="gene ID" value="ECPE_0000982501"/>
</dbReference>
<sequence length="469" mass="52836">MMSLCKLTRDDAKIVYSATIVLNEDQHIQYEAGDSIGLLCPNSDTDVKWLISRIDFGVVEHADKPFCVLSVLENKKKKAPPSWLLPDTLVTARFLLTYCCELHIPVTRRITRILADCCTEMDPNVTDPNFPKPEKQSKRLLELSSREGSALFDKYIREPNVTLMDLLASFPACRIPLVQLLDILPRLQPRAYTITNPPERQRSSAQSLSIVFTRVDFTGPTGEEPVGLCRYPYRTHGVCSGWLERVWNCRSPGSDSVSLPGIYGRINLNGFRLPVDRTVPIIMLGAGTGIAPFVCFIEEERRQRLKNSSTKREMWLIYGCRSPLTSLLFPDQLAKALSDGVLSRLCLCFSRYTTPCDGPTIPTCTEAFDTLNTHSCFHPKARYVQNCLLSSGTHENELAQWILSRNATIMVCGEARAMAPAIRAAWSELLGSALVRDTSDPATETEELQGQIYIKRMCDERRYLEDIWT</sequence>
<evidence type="ECO:0000256" key="1">
    <source>
        <dbReference type="ARBA" id="ARBA00001974"/>
    </source>
</evidence>
<reference evidence="8" key="1">
    <citation type="submission" date="2016-06" db="UniProtKB">
        <authorList>
            <consortium name="WormBaseParasite"/>
        </authorList>
    </citation>
    <scope>IDENTIFICATION</scope>
</reference>
<dbReference type="GO" id="GO:0010181">
    <property type="term" value="F:FMN binding"/>
    <property type="evidence" value="ECO:0007669"/>
    <property type="project" value="TreeGrafter"/>
</dbReference>
<dbReference type="OrthoDB" id="1856718at2759"/>
<keyword evidence="4" id="KW-0560">Oxidoreductase</keyword>
<dbReference type="PRINTS" id="PR00371">
    <property type="entry name" value="FPNCR"/>
</dbReference>